<feature type="compositionally biased region" description="Polar residues" evidence="4">
    <location>
        <begin position="1"/>
        <end position="10"/>
    </location>
</feature>
<accession>A0A518ERS8</accession>
<dbReference type="Gene3D" id="1.10.10.10">
    <property type="entry name" value="Winged helix-like DNA-binding domain superfamily/Winged helix DNA-binding domain"/>
    <property type="match status" value="1"/>
</dbReference>
<dbReference type="InterPro" id="IPR013324">
    <property type="entry name" value="RNA_pol_sigma_r3/r4-like"/>
</dbReference>
<gene>
    <name evidence="6" type="ORF">Poly30_23140</name>
</gene>
<protein>
    <submittedName>
        <fullName evidence="6">RNA polymerase sigma factor</fullName>
    </submittedName>
</protein>
<evidence type="ECO:0000259" key="5">
    <source>
        <dbReference type="Pfam" id="PF07638"/>
    </source>
</evidence>
<reference evidence="6 7" key="1">
    <citation type="submission" date="2019-02" db="EMBL/GenBank/DDBJ databases">
        <title>Deep-cultivation of Planctomycetes and their phenomic and genomic characterization uncovers novel biology.</title>
        <authorList>
            <person name="Wiegand S."/>
            <person name="Jogler M."/>
            <person name="Boedeker C."/>
            <person name="Pinto D."/>
            <person name="Vollmers J."/>
            <person name="Rivas-Marin E."/>
            <person name="Kohn T."/>
            <person name="Peeters S.H."/>
            <person name="Heuer A."/>
            <person name="Rast P."/>
            <person name="Oberbeckmann S."/>
            <person name="Bunk B."/>
            <person name="Jeske O."/>
            <person name="Meyerdierks A."/>
            <person name="Storesund J.E."/>
            <person name="Kallscheuer N."/>
            <person name="Luecker S."/>
            <person name="Lage O.M."/>
            <person name="Pohl T."/>
            <person name="Merkel B.J."/>
            <person name="Hornburger P."/>
            <person name="Mueller R.-W."/>
            <person name="Bruemmer F."/>
            <person name="Labrenz M."/>
            <person name="Spormann A.M."/>
            <person name="Op den Camp H."/>
            <person name="Overmann J."/>
            <person name="Amann R."/>
            <person name="Jetten M.S.M."/>
            <person name="Mascher T."/>
            <person name="Medema M.H."/>
            <person name="Devos D.P."/>
            <person name="Kaster A.-K."/>
            <person name="Ovreas L."/>
            <person name="Rohde M."/>
            <person name="Galperin M.Y."/>
            <person name="Jogler C."/>
        </authorList>
    </citation>
    <scope>NUCLEOTIDE SEQUENCE [LARGE SCALE GENOMIC DNA]</scope>
    <source>
        <strain evidence="6 7">Poly30</strain>
    </source>
</reference>
<feature type="region of interest" description="Disordered" evidence="4">
    <location>
        <begin position="1"/>
        <end position="22"/>
    </location>
</feature>
<dbReference type="InterPro" id="IPR053812">
    <property type="entry name" value="HTH_Sigma70_ECF-like"/>
</dbReference>
<dbReference type="InterPro" id="IPR036388">
    <property type="entry name" value="WH-like_DNA-bd_sf"/>
</dbReference>
<proteinExistence type="predicted"/>
<dbReference type="PANTHER" id="PTHR43133:SF39">
    <property type="entry name" value="SIMILAR TO RNA POLYMERASE SIGMA-E FACTOR"/>
    <property type="match status" value="1"/>
</dbReference>
<keyword evidence="2" id="KW-0731">Sigma factor</keyword>
<sequence length="220" mass="23814">MSQAADSETGSGTGEGADRSASDRDALFERCYAELRAIANRRMASLPANATLQPTALLHEAYLRVRGRAELTGPAERQFVMYTSRAMRDILVEKARAISALHRRGSGVGLSLDEVSETQVQVADSTGARLDLLDLEQALEELEVAAPQSAEVVQLRYFGGLSVAEVADLLDVSTKTVERRWELARAWLARSMARGLGGQASRPHGGPQVHGQADNGRERD</sequence>
<dbReference type="RefSeq" id="WP_145197291.1">
    <property type="nucleotide sequence ID" value="NZ_CP036434.1"/>
</dbReference>
<dbReference type="NCBIfam" id="TIGR02999">
    <property type="entry name" value="Sig-70_X6"/>
    <property type="match status" value="1"/>
</dbReference>
<dbReference type="NCBIfam" id="TIGR02937">
    <property type="entry name" value="sigma70-ECF"/>
    <property type="match status" value="1"/>
</dbReference>
<keyword evidence="7" id="KW-1185">Reference proteome</keyword>
<dbReference type="InterPro" id="IPR011517">
    <property type="entry name" value="RNA_pol_sigma70_ECF-like"/>
</dbReference>
<dbReference type="EMBL" id="CP036434">
    <property type="protein sequence ID" value="QDV06799.1"/>
    <property type="molecule type" value="Genomic_DNA"/>
</dbReference>
<dbReference type="AlphaFoldDB" id="A0A518ERS8"/>
<dbReference type="SUPFAM" id="SSF88659">
    <property type="entry name" value="Sigma3 and sigma4 domains of RNA polymerase sigma factors"/>
    <property type="match status" value="1"/>
</dbReference>
<keyword evidence="3" id="KW-0804">Transcription</keyword>
<dbReference type="InterPro" id="IPR014284">
    <property type="entry name" value="RNA_pol_sigma-70_dom"/>
</dbReference>
<evidence type="ECO:0000256" key="4">
    <source>
        <dbReference type="SAM" id="MobiDB-lite"/>
    </source>
</evidence>
<evidence type="ECO:0000256" key="2">
    <source>
        <dbReference type="ARBA" id="ARBA00023082"/>
    </source>
</evidence>
<feature type="region of interest" description="Disordered" evidence="4">
    <location>
        <begin position="196"/>
        <end position="220"/>
    </location>
</feature>
<evidence type="ECO:0000256" key="1">
    <source>
        <dbReference type="ARBA" id="ARBA00023015"/>
    </source>
</evidence>
<dbReference type="GO" id="GO:0016987">
    <property type="term" value="F:sigma factor activity"/>
    <property type="evidence" value="ECO:0007669"/>
    <property type="project" value="UniProtKB-KW"/>
</dbReference>
<evidence type="ECO:0000313" key="7">
    <source>
        <dbReference type="Proteomes" id="UP000320390"/>
    </source>
</evidence>
<dbReference type="OrthoDB" id="278371at2"/>
<dbReference type="Proteomes" id="UP000320390">
    <property type="component" value="Chromosome"/>
</dbReference>
<dbReference type="GO" id="GO:0006352">
    <property type="term" value="P:DNA-templated transcription initiation"/>
    <property type="evidence" value="ECO:0007669"/>
    <property type="project" value="InterPro"/>
</dbReference>
<name>A0A518ERS8_9BACT</name>
<dbReference type="PANTHER" id="PTHR43133">
    <property type="entry name" value="RNA POLYMERASE ECF-TYPE SIGMA FACTO"/>
    <property type="match status" value="1"/>
</dbReference>
<feature type="domain" description="RNA polymerase sigma-70 ECF-like HTH" evidence="5">
    <location>
        <begin position="22"/>
        <end position="192"/>
    </location>
</feature>
<organism evidence="6 7">
    <name type="scientific">Saltatorellus ferox</name>
    <dbReference type="NCBI Taxonomy" id="2528018"/>
    <lineage>
        <taxon>Bacteria</taxon>
        <taxon>Pseudomonadati</taxon>
        <taxon>Planctomycetota</taxon>
        <taxon>Planctomycetia</taxon>
        <taxon>Planctomycetia incertae sedis</taxon>
        <taxon>Saltatorellus</taxon>
    </lineage>
</organism>
<dbReference type="InterPro" id="IPR039425">
    <property type="entry name" value="RNA_pol_sigma-70-like"/>
</dbReference>
<keyword evidence="1" id="KW-0805">Transcription regulation</keyword>
<evidence type="ECO:0000256" key="3">
    <source>
        <dbReference type="ARBA" id="ARBA00023163"/>
    </source>
</evidence>
<evidence type="ECO:0000313" key="6">
    <source>
        <dbReference type="EMBL" id="QDV06799.1"/>
    </source>
</evidence>
<dbReference type="Pfam" id="PF07638">
    <property type="entry name" value="Sigma70_ECF"/>
    <property type="match status" value="1"/>
</dbReference>